<dbReference type="InterPro" id="IPR045877">
    <property type="entry name" value="ZFP36-like"/>
</dbReference>
<feature type="domain" description="C3H1-type" evidence="8">
    <location>
        <begin position="295"/>
        <end position="323"/>
    </location>
</feature>
<gene>
    <name evidence="9" type="ORF">E2562_007377</name>
</gene>
<feature type="zinc finger region" description="C3H1-type" evidence="6">
    <location>
        <begin position="361"/>
        <end position="388"/>
    </location>
</feature>
<evidence type="ECO:0000256" key="2">
    <source>
        <dbReference type="ARBA" id="ARBA00022737"/>
    </source>
</evidence>
<dbReference type="PANTHER" id="PTHR12547:SF18">
    <property type="entry name" value="PROTEIN TIS11"/>
    <property type="match status" value="1"/>
</dbReference>
<evidence type="ECO:0000256" key="3">
    <source>
        <dbReference type="ARBA" id="ARBA00022771"/>
    </source>
</evidence>
<feature type="zinc finger region" description="C3H1-type" evidence="6">
    <location>
        <begin position="295"/>
        <end position="323"/>
    </location>
</feature>
<keyword evidence="5" id="KW-0238">DNA-binding</keyword>
<feature type="region of interest" description="Disordered" evidence="7">
    <location>
        <begin position="1"/>
        <end position="46"/>
    </location>
</feature>
<reference evidence="9 10" key="1">
    <citation type="submission" date="2019-11" db="EMBL/GenBank/DDBJ databases">
        <title>Whole genome sequence of Oryza granulata.</title>
        <authorList>
            <person name="Li W."/>
        </authorList>
    </citation>
    <scope>NUCLEOTIDE SEQUENCE [LARGE SCALE GENOMIC DNA]</scope>
    <source>
        <strain evidence="10">cv. Menghai</strain>
        <tissue evidence="9">Leaf</tissue>
    </source>
</reference>
<keyword evidence="3 6" id="KW-0863">Zinc-finger</keyword>
<evidence type="ECO:0000313" key="10">
    <source>
        <dbReference type="Proteomes" id="UP000479710"/>
    </source>
</evidence>
<dbReference type="InterPro" id="IPR036855">
    <property type="entry name" value="Znf_CCCH_sf"/>
</dbReference>
<evidence type="ECO:0000313" key="9">
    <source>
        <dbReference type="EMBL" id="KAF0905583.1"/>
    </source>
</evidence>
<protein>
    <recommendedName>
        <fullName evidence="8">C3H1-type domain-containing protein</fullName>
    </recommendedName>
</protein>
<dbReference type="SMART" id="SM00356">
    <property type="entry name" value="ZnF_C3H1"/>
    <property type="match status" value="2"/>
</dbReference>
<keyword evidence="1 6" id="KW-0479">Metal-binding</keyword>
<keyword evidence="10" id="KW-1185">Reference proteome</keyword>
<dbReference type="Gene3D" id="4.10.1000.10">
    <property type="entry name" value="Zinc finger, CCCH-type"/>
    <property type="match status" value="1"/>
</dbReference>
<evidence type="ECO:0000256" key="4">
    <source>
        <dbReference type="ARBA" id="ARBA00022833"/>
    </source>
</evidence>
<dbReference type="Proteomes" id="UP000479710">
    <property type="component" value="Unassembled WGS sequence"/>
</dbReference>
<evidence type="ECO:0000256" key="6">
    <source>
        <dbReference type="PROSITE-ProRule" id="PRU00723"/>
    </source>
</evidence>
<dbReference type="PROSITE" id="PS50103">
    <property type="entry name" value="ZF_C3H1"/>
    <property type="match status" value="2"/>
</dbReference>
<organism evidence="9 10">
    <name type="scientific">Oryza meyeriana var. granulata</name>
    <dbReference type="NCBI Taxonomy" id="110450"/>
    <lineage>
        <taxon>Eukaryota</taxon>
        <taxon>Viridiplantae</taxon>
        <taxon>Streptophyta</taxon>
        <taxon>Embryophyta</taxon>
        <taxon>Tracheophyta</taxon>
        <taxon>Spermatophyta</taxon>
        <taxon>Magnoliopsida</taxon>
        <taxon>Liliopsida</taxon>
        <taxon>Poales</taxon>
        <taxon>Poaceae</taxon>
        <taxon>BOP clade</taxon>
        <taxon>Oryzoideae</taxon>
        <taxon>Oryzeae</taxon>
        <taxon>Oryzinae</taxon>
        <taxon>Oryza</taxon>
        <taxon>Oryza meyeriana</taxon>
    </lineage>
</organism>
<accession>A0A6G1D1G0</accession>
<evidence type="ECO:0000256" key="1">
    <source>
        <dbReference type="ARBA" id="ARBA00022723"/>
    </source>
</evidence>
<name>A0A6G1D1G0_9ORYZ</name>
<dbReference type="GO" id="GO:0008270">
    <property type="term" value="F:zinc ion binding"/>
    <property type="evidence" value="ECO:0007669"/>
    <property type="project" value="UniProtKB-KW"/>
</dbReference>
<dbReference type="AlphaFoldDB" id="A0A6G1D1G0"/>
<dbReference type="SUPFAM" id="SSF90229">
    <property type="entry name" value="CCCH zinc finger"/>
    <property type="match status" value="2"/>
</dbReference>
<dbReference type="GO" id="GO:0003677">
    <property type="term" value="F:DNA binding"/>
    <property type="evidence" value="ECO:0007669"/>
    <property type="project" value="UniProtKB-KW"/>
</dbReference>
<keyword evidence="2" id="KW-0677">Repeat</keyword>
<comment type="caution">
    <text evidence="9">The sequence shown here is derived from an EMBL/GenBank/DDBJ whole genome shotgun (WGS) entry which is preliminary data.</text>
</comment>
<dbReference type="Pfam" id="PF00642">
    <property type="entry name" value="zf-CCCH"/>
    <property type="match status" value="1"/>
</dbReference>
<feature type="domain" description="C3H1-type" evidence="8">
    <location>
        <begin position="361"/>
        <end position="388"/>
    </location>
</feature>
<sequence length="560" mass="58592">MADDGLPVPGGRLPSRGRDHPGGATPSPSVSNVDGLTGDGEPTPSVRIGSMGMPLFTIPESGIGSGAAAGTGATRRLATTGSLVTTSVAKDGDQLVDDGQEEGSGGSDVVVRGDQDADQEVRSDDLVHGSQGFSDLDQVVGGVVGSPITSFTLAAAGHLFPFVDVPYAKAFGSPLPRELLVPSAPPSASTGQAGLVPYSSPSSTTSSHHREWDWDWLLRQIAAQCSQISSAASASLCRATPSAVTAGPFVFVPTSAIPYAPTTTFVATDPNKLQICSTDVVLTLFAANRFKYCSYYKTILCPYHFYGHGCSLGDTCTYTHRQEEVRVVMWQISSPYQADIGDASSSGISGPSSSSTIGSVYKTRLCTTFMRGRLCLYSANCAFAHGEMELRGREQAACRFDTTTTILWDTKFGGEDAWATRSGGNEANKGSVFSTGADDWLLSSLLMMTIIAATMVARSTTALVLVAVRLLHQHLSVIASAVESSTSPPLLPLLPLVELGYAAAANPTPPLDLPTKGARSSSPLFGPTRGMLASSVVSSYDEVKQPTLARSTSFPAYSVY</sequence>
<evidence type="ECO:0000256" key="5">
    <source>
        <dbReference type="ARBA" id="ARBA00023125"/>
    </source>
</evidence>
<evidence type="ECO:0000259" key="8">
    <source>
        <dbReference type="PROSITE" id="PS50103"/>
    </source>
</evidence>
<feature type="region of interest" description="Disordered" evidence="7">
    <location>
        <begin position="91"/>
        <end position="111"/>
    </location>
</feature>
<keyword evidence="4 6" id="KW-0862">Zinc</keyword>
<dbReference type="GO" id="GO:0003729">
    <property type="term" value="F:mRNA binding"/>
    <property type="evidence" value="ECO:0007669"/>
    <property type="project" value="InterPro"/>
</dbReference>
<dbReference type="PANTHER" id="PTHR12547">
    <property type="entry name" value="CCCH ZINC FINGER/TIS11-RELATED"/>
    <property type="match status" value="1"/>
</dbReference>
<evidence type="ECO:0000256" key="7">
    <source>
        <dbReference type="SAM" id="MobiDB-lite"/>
    </source>
</evidence>
<proteinExistence type="predicted"/>
<dbReference type="EMBL" id="SPHZ02000007">
    <property type="protein sequence ID" value="KAF0905583.1"/>
    <property type="molecule type" value="Genomic_DNA"/>
</dbReference>
<dbReference type="InterPro" id="IPR000571">
    <property type="entry name" value="Znf_CCCH"/>
</dbReference>
<dbReference type="OrthoDB" id="410307at2759"/>